<gene>
    <name evidence="1" type="ORF">SAMN05216205_0760</name>
</gene>
<dbReference type="Proteomes" id="UP000199665">
    <property type="component" value="Unassembled WGS sequence"/>
</dbReference>
<organism evidence="1 2">
    <name type="scientific">Pseudomonas mohnii</name>
    <dbReference type="NCBI Taxonomy" id="395600"/>
    <lineage>
        <taxon>Bacteria</taxon>
        <taxon>Pseudomonadati</taxon>
        <taxon>Pseudomonadota</taxon>
        <taxon>Gammaproteobacteria</taxon>
        <taxon>Pseudomonadales</taxon>
        <taxon>Pseudomonadaceae</taxon>
        <taxon>Pseudomonas</taxon>
    </lineage>
</organism>
<evidence type="ECO:0000313" key="2">
    <source>
        <dbReference type="Proteomes" id="UP000199665"/>
    </source>
</evidence>
<keyword evidence="2" id="KW-1185">Reference proteome</keyword>
<protein>
    <submittedName>
        <fullName evidence="1">Uncharacterized protein</fullName>
    </submittedName>
</protein>
<name>A0ABY0XPJ7_9PSED</name>
<evidence type="ECO:0000313" key="1">
    <source>
        <dbReference type="EMBL" id="SEB83375.1"/>
    </source>
</evidence>
<reference evidence="1 2" key="1">
    <citation type="submission" date="2016-10" db="EMBL/GenBank/DDBJ databases">
        <authorList>
            <person name="Varghese N."/>
            <person name="Submissions S."/>
        </authorList>
    </citation>
    <scope>NUCLEOTIDE SEQUENCE [LARGE SCALE GENOMIC DNA]</scope>
    <source>
        <strain evidence="1 2">DSM 18327</strain>
    </source>
</reference>
<accession>A0ABY0XPJ7</accession>
<sequence>MGLGTGDDEIGTGQFWTVALTINVGHLTSRFSFDGR</sequence>
<dbReference type="EMBL" id="FNRV01000001">
    <property type="protein sequence ID" value="SEB83375.1"/>
    <property type="molecule type" value="Genomic_DNA"/>
</dbReference>
<proteinExistence type="predicted"/>
<comment type="caution">
    <text evidence="1">The sequence shown here is derived from an EMBL/GenBank/DDBJ whole genome shotgun (WGS) entry which is preliminary data.</text>
</comment>